<evidence type="ECO:0000256" key="1">
    <source>
        <dbReference type="SAM" id="MobiDB-lite"/>
    </source>
</evidence>
<organism evidence="2 3">
    <name type="scientific">Pseudokineococcus marinus</name>
    <dbReference type="NCBI Taxonomy" id="351215"/>
    <lineage>
        <taxon>Bacteria</taxon>
        <taxon>Bacillati</taxon>
        <taxon>Actinomycetota</taxon>
        <taxon>Actinomycetes</taxon>
        <taxon>Kineosporiales</taxon>
        <taxon>Kineosporiaceae</taxon>
        <taxon>Pseudokineococcus</taxon>
    </lineage>
</organism>
<feature type="region of interest" description="Disordered" evidence="1">
    <location>
        <begin position="112"/>
        <end position="154"/>
    </location>
</feature>
<dbReference type="EMBL" id="JABEMA010000004">
    <property type="protein sequence ID" value="NNH21652.1"/>
    <property type="molecule type" value="Genomic_DNA"/>
</dbReference>
<feature type="compositionally biased region" description="Basic and acidic residues" evidence="1">
    <location>
        <begin position="128"/>
        <end position="139"/>
    </location>
</feature>
<comment type="caution">
    <text evidence="2">The sequence shown here is derived from an EMBL/GenBank/DDBJ whole genome shotgun (WGS) entry which is preliminary data.</text>
</comment>
<evidence type="ECO:0000313" key="2">
    <source>
        <dbReference type="EMBL" id="NNH21652.1"/>
    </source>
</evidence>
<dbReference type="AlphaFoldDB" id="A0A849BLH4"/>
<dbReference type="RefSeq" id="WP_171201520.1">
    <property type="nucleotide sequence ID" value="NZ_BAAANP010000006.1"/>
</dbReference>
<name>A0A849BLH4_9ACTN</name>
<accession>A0A849BLH4</accession>
<keyword evidence="3" id="KW-1185">Reference proteome</keyword>
<protein>
    <recommendedName>
        <fullName evidence="4">Terminase small subunit</fullName>
    </recommendedName>
</protein>
<proteinExistence type="predicted"/>
<reference evidence="2 3" key="1">
    <citation type="submission" date="2020-05" db="EMBL/GenBank/DDBJ databases">
        <title>MicrobeNet Type strains.</title>
        <authorList>
            <person name="Nicholson A.C."/>
        </authorList>
    </citation>
    <scope>NUCLEOTIDE SEQUENCE [LARGE SCALE GENOMIC DNA]</scope>
    <source>
        <strain evidence="2 3">JCM 14547</strain>
    </source>
</reference>
<evidence type="ECO:0008006" key="4">
    <source>
        <dbReference type="Google" id="ProtNLM"/>
    </source>
</evidence>
<sequence length="154" mass="16232">MDGDDVEHDGGDVFSTAVARLAPQGRALYDELTATGTVTTARRLLVMEAARMVDRLEHLDRVLDGDGETWAQISLPAREGEPLVLQVGNAMVEARQTATGLRHLLGQLTTAAAGQDADEEAGGVDANEFTRRRQAREAAARGSAAPGAVDPAGR</sequence>
<evidence type="ECO:0000313" key="3">
    <source>
        <dbReference type="Proteomes" id="UP000555552"/>
    </source>
</evidence>
<gene>
    <name evidence="2" type="ORF">HLB09_00835</name>
</gene>
<dbReference type="Proteomes" id="UP000555552">
    <property type="component" value="Unassembled WGS sequence"/>
</dbReference>